<dbReference type="Pfam" id="PF04542">
    <property type="entry name" value="Sigma70_r2"/>
    <property type="match status" value="1"/>
</dbReference>
<keyword evidence="2" id="KW-0805">Transcription regulation</keyword>
<dbReference type="PANTHER" id="PTHR43133:SF46">
    <property type="entry name" value="RNA POLYMERASE SIGMA-70 FACTOR ECF SUBFAMILY"/>
    <property type="match status" value="1"/>
</dbReference>
<dbReference type="InterPro" id="IPR013324">
    <property type="entry name" value="RNA_pol_sigma_r3/r4-like"/>
</dbReference>
<dbReference type="InterPro" id="IPR014327">
    <property type="entry name" value="RNA_pol_sigma70_bacteroid"/>
</dbReference>
<dbReference type="Gene3D" id="1.10.1740.10">
    <property type="match status" value="1"/>
</dbReference>
<dbReference type="Proteomes" id="UP000462931">
    <property type="component" value="Unassembled WGS sequence"/>
</dbReference>
<keyword evidence="4" id="KW-0804">Transcription</keyword>
<comment type="similarity">
    <text evidence="1">Belongs to the sigma-70 factor family. ECF subfamily.</text>
</comment>
<keyword evidence="8" id="KW-1185">Reference proteome</keyword>
<dbReference type="InterPro" id="IPR013325">
    <property type="entry name" value="RNA_pol_sigma_r2"/>
</dbReference>
<evidence type="ECO:0000256" key="1">
    <source>
        <dbReference type="ARBA" id="ARBA00010641"/>
    </source>
</evidence>
<dbReference type="EMBL" id="WKJI01000001">
    <property type="protein sequence ID" value="MRX45746.1"/>
    <property type="molecule type" value="Genomic_DNA"/>
</dbReference>
<sequence length="196" mass="22559">MSDNHLDNIDFNAGSHQDEEELFKTIYLEFYPSLIVFAKGFLKEIATAEDIVEDVLLKLWHNRSAIYAIKNLKLYLFVATKNACLNHLAKNKRMDYESLEDLEVAILKVSHSPEEAFISNEQLHKIQEEINKLPTKCRAIFMLIKEEGLKYSEVAELLNLSVKTIEAQMSIALKRLSEAIQHDFPSFVVKKQNKSS</sequence>
<evidence type="ECO:0000256" key="3">
    <source>
        <dbReference type="ARBA" id="ARBA00023082"/>
    </source>
</evidence>
<protein>
    <submittedName>
        <fullName evidence="7">RNA polymerase sigma-70 factor</fullName>
    </submittedName>
</protein>
<evidence type="ECO:0000259" key="6">
    <source>
        <dbReference type="Pfam" id="PF08281"/>
    </source>
</evidence>
<dbReference type="InterPro" id="IPR007627">
    <property type="entry name" value="RNA_pol_sigma70_r2"/>
</dbReference>
<comment type="caution">
    <text evidence="7">The sequence shown here is derived from an EMBL/GenBank/DDBJ whole genome shotgun (WGS) entry which is preliminary data.</text>
</comment>
<dbReference type="CDD" id="cd06171">
    <property type="entry name" value="Sigma70_r4"/>
    <property type="match status" value="1"/>
</dbReference>
<dbReference type="InterPro" id="IPR039425">
    <property type="entry name" value="RNA_pol_sigma-70-like"/>
</dbReference>
<reference evidence="7 8" key="1">
    <citation type="submission" date="2019-11" db="EMBL/GenBank/DDBJ databases">
        <authorList>
            <person name="Cheng Q."/>
            <person name="Yang Z."/>
        </authorList>
    </citation>
    <scope>NUCLEOTIDE SEQUENCE [LARGE SCALE GENOMIC DNA]</scope>
    <source>
        <strain evidence="7 8">HX-22-1</strain>
    </source>
</reference>
<dbReference type="GO" id="GO:0016987">
    <property type="term" value="F:sigma factor activity"/>
    <property type="evidence" value="ECO:0007669"/>
    <property type="project" value="UniProtKB-KW"/>
</dbReference>
<evidence type="ECO:0000256" key="2">
    <source>
        <dbReference type="ARBA" id="ARBA00023015"/>
    </source>
</evidence>
<feature type="domain" description="RNA polymerase sigma-70 region 2" evidence="5">
    <location>
        <begin position="27"/>
        <end position="93"/>
    </location>
</feature>
<dbReference type="Gene3D" id="1.10.10.10">
    <property type="entry name" value="Winged helix-like DNA-binding domain superfamily/Winged helix DNA-binding domain"/>
    <property type="match status" value="1"/>
</dbReference>
<dbReference type="Pfam" id="PF08281">
    <property type="entry name" value="Sigma70_r4_2"/>
    <property type="match status" value="1"/>
</dbReference>
<feature type="domain" description="RNA polymerase sigma factor 70 region 4 type 2" evidence="6">
    <location>
        <begin position="124"/>
        <end position="176"/>
    </location>
</feature>
<keyword evidence="3" id="KW-0731">Sigma factor</keyword>
<dbReference type="SUPFAM" id="SSF88946">
    <property type="entry name" value="Sigma2 domain of RNA polymerase sigma factors"/>
    <property type="match status" value="1"/>
</dbReference>
<dbReference type="AlphaFoldDB" id="A0A7K0FIE1"/>
<dbReference type="InterPro" id="IPR036388">
    <property type="entry name" value="WH-like_DNA-bd_sf"/>
</dbReference>
<evidence type="ECO:0000256" key="4">
    <source>
        <dbReference type="ARBA" id="ARBA00023163"/>
    </source>
</evidence>
<dbReference type="GO" id="GO:0003677">
    <property type="term" value="F:DNA binding"/>
    <property type="evidence" value="ECO:0007669"/>
    <property type="project" value="InterPro"/>
</dbReference>
<organism evidence="7 8">
    <name type="scientific">Pedobacter puniceum</name>
    <dbReference type="NCBI Taxonomy" id="2666136"/>
    <lineage>
        <taxon>Bacteria</taxon>
        <taxon>Pseudomonadati</taxon>
        <taxon>Bacteroidota</taxon>
        <taxon>Sphingobacteriia</taxon>
        <taxon>Sphingobacteriales</taxon>
        <taxon>Sphingobacteriaceae</taxon>
        <taxon>Pedobacter</taxon>
    </lineage>
</organism>
<evidence type="ECO:0000313" key="8">
    <source>
        <dbReference type="Proteomes" id="UP000462931"/>
    </source>
</evidence>
<dbReference type="NCBIfam" id="TIGR02985">
    <property type="entry name" value="Sig70_bacteroi1"/>
    <property type="match status" value="1"/>
</dbReference>
<dbReference type="PANTHER" id="PTHR43133">
    <property type="entry name" value="RNA POLYMERASE ECF-TYPE SIGMA FACTO"/>
    <property type="match status" value="1"/>
</dbReference>
<dbReference type="InterPro" id="IPR013249">
    <property type="entry name" value="RNA_pol_sigma70_r4_t2"/>
</dbReference>
<dbReference type="GO" id="GO:0006352">
    <property type="term" value="P:DNA-templated transcription initiation"/>
    <property type="evidence" value="ECO:0007669"/>
    <property type="project" value="InterPro"/>
</dbReference>
<gene>
    <name evidence="7" type="ORF">GJJ64_00920</name>
</gene>
<dbReference type="SUPFAM" id="SSF88659">
    <property type="entry name" value="Sigma3 and sigma4 domains of RNA polymerase sigma factors"/>
    <property type="match status" value="1"/>
</dbReference>
<dbReference type="RefSeq" id="WP_154285909.1">
    <property type="nucleotide sequence ID" value="NZ_WKJI01000001.1"/>
</dbReference>
<evidence type="ECO:0000313" key="7">
    <source>
        <dbReference type="EMBL" id="MRX45746.1"/>
    </source>
</evidence>
<dbReference type="InterPro" id="IPR014284">
    <property type="entry name" value="RNA_pol_sigma-70_dom"/>
</dbReference>
<name>A0A7K0FIE1_9SPHI</name>
<dbReference type="NCBIfam" id="TIGR02937">
    <property type="entry name" value="sigma70-ECF"/>
    <property type="match status" value="1"/>
</dbReference>
<proteinExistence type="inferred from homology"/>
<accession>A0A7K0FIE1</accession>
<evidence type="ECO:0000259" key="5">
    <source>
        <dbReference type="Pfam" id="PF04542"/>
    </source>
</evidence>